<protein>
    <recommendedName>
        <fullName evidence="2">Biogenesis of lysosome-related organelles complex 1 subunit 1</fullName>
    </recommendedName>
</protein>
<evidence type="ECO:0000313" key="5">
    <source>
        <dbReference type="Proteomes" id="UP001479436"/>
    </source>
</evidence>
<comment type="similarity">
    <text evidence="1">Belongs to the BLOC1S1 family.</text>
</comment>
<proteinExistence type="inferred from homology"/>
<evidence type="ECO:0000313" key="4">
    <source>
        <dbReference type="EMBL" id="KAK9767666.1"/>
    </source>
</evidence>
<dbReference type="InterPro" id="IPR009395">
    <property type="entry name" value="BLOC1S1"/>
</dbReference>
<accession>A0ABR2X1X7</accession>
<evidence type="ECO:0000256" key="3">
    <source>
        <dbReference type="SAM" id="Coils"/>
    </source>
</evidence>
<sequence length="124" mass="14186">MLAKALKEHNAKQASIRKQNEQLRREAVKSLNDLTDCLSDNLNERVAQVYSNQKELEQSAKKISLQAHKYSKQAKNWLQLIDQFNSALKELGDVQNWAEVIEQDMRDVTKTLELVASSSETNTL</sequence>
<dbReference type="Pfam" id="PF06320">
    <property type="entry name" value="GCN5L1"/>
    <property type="match status" value="1"/>
</dbReference>
<dbReference type="PANTHER" id="PTHR13073">
    <property type="entry name" value="BLOC-1 COMPLEX SUBUNIT 1"/>
    <property type="match status" value="1"/>
</dbReference>
<keyword evidence="5" id="KW-1185">Reference proteome</keyword>
<organism evidence="4 5">
    <name type="scientific">Basidiobolus ranarum</name>
    <dbReference type="NCBI Taxonomy" id="34480"/>
    <lineage>
        <taxon>Eukaryota</taxon>
        <taxon>Fungi</taxon>
        <taxon>Fungi incertae sedis</taxon>
        <taxon>Zoopagomycota</taxon>
        <taxon>Entomophthoromycotina</taxon>
        <taxon>Basidiobolomycetes</taxon>
        <taxon>Basidiobolales</taxon>
        <taxon>Basidiobolaceae</taxon>
        <taxon>Basidiobolus</taxon>
    </lineage>
</organism>
<keyword evidence="3" id="KW-0175">Coiled coil</keyword>
<evidence type="ECO:0000256" key="2">
    <source>
        <dbReference type="ARBA" id="ARBA00019577"/>
    </source>
</evidence>
<dbReference type="PANTHER" id="PTHR13073:SF0">
    <property type="entry name" value="BIOGENESIS OF LYSOSOME-RELATED ORGANELLES COMPLEX 1 SUBUNIT 1"/>
    <property type="match status" value="1"/>
</dbReference>
<feature type="coiled-coil region" evidence="3">
    <location>
        <begin position="2"/>
        <end position="59"/>
    </location>
</feature>
<reference evidence="4 5" key="1">
    <citation type="submission" date="2023-04" db="EMBL/GenBank/DDBJ databases">
        <title>Genome of Basidiobolus ranarum AG-B5.</title>
        <authorList>
            <person name="Stajich J.E."/>
            <person name="Carter-House D."/>
            <person name="Gryganskyi A."/>
        </authorList>
    </citation>
    <scope>NUCLEOTIDE SEQUENCE [LARGE SCALE GENOMIC DNA]</scope>
    <source>
        <strain evidence="4 5">AG-B5</strain>
    </source>
</reference>
<comment type="caution">
    <text evidence="4">The sequence shown here is derived from an EMBL/GenBank/DDBJ whole genome shotgun (WGS) entry which is preliminary data.</text>
</comment>
<name>A0ABR2X1X7_9FUNG</name>
<dbReference type="EMBL" id="JASJQH010000063">
    <property type="protein sequence ID" value="KAK9767666.1"/>
    <property type="molecule type" value="Genomic_DNA"/>
</dbReference>
<gene>
    <name evidence="4" type="ORF">K7432_002387</name>
</gene>
<evidence type="ECO:0000256" key="1">
    <source>
        <dbReference type="ARBA" id="ARBA00007133"/>
    </source>
</evidence>
<dbReference type="Proteomes" id="UP001479436">
    <property type="component" value="Unassembled WGS sequence"/>
</dbReference>